<dbReference type="EMBL" id="BARS01032111">
    <property type="protein sequence ID" value="GAG25696.1"/>
    <property type="molecule type" value="Genomic_DNA"/>
</dbReference>
<evidence type="ECO:0000313" key="2">
    <source>
        <dbReference type="EMBL" id="GAG25696.1"/>
    </source>
</evidence>
<dbReference type="CDD" id="cd07302">
    <property type="entry name" value="CHD"/>
    <property type="match status" value="1"/>
</dbReference>
<accession>X0XL43</accession>
<dbReference type="Gene3D" id="3.30.70.1230">
    <property type="entry name" value="Nucleotide cyclase"/>
    <property type="match status" value="1"/>
</dbReference>
<protein>
    <recommendedName>
        <fullName evidence="1">Guanylate cyclase domain-containing protein</fullName>
    </recommendedName>
</protein>
<dbReference type="SUPFAM" id="SSF55073">
    <property type="entry name" value="Nucleotide cyclase"/>
    <property type="match status" value="1"/>
</dbReference>
<feature type="domain" description="Guanylate cyclase" evidence="1">
    <location>
        <begin position="98"/>
        <end position="219"/>
    </location>
</feature>
<feature type="non-terminal residue" evidence="2">
    <location>
        <position position="219"/>
    </location>
</feature>
<dbReference type="PANTHER" id="PTHR43081">
    <property type="entry name" value="ADENYLATE CYCLASE, TERMINAL-DIFFERENTIATION SPECIFIC-RELATED"/>
    <property type="match status" value="1"/>
</dbReference>
<dbReference type="PANTHER" id="PTHR43081:SF1">
    <property type="entry name" value="ADENYLATE CYCLASE, TERMINAL-DIFFERENTIATION SPECIFIC"/>
    <property type="match status" value="1"/>
</dbReference>
<dbReference type="AlphaFoldDB" id="X0XL43"/>
<gene>
    <name evidence="2" type="ORF">S01H1_49876</name>
</gene>
<dbReference type="InterPro" id="IPR025874">
    <property type="entry name" value="DZR"/>
</dbReference>
<dbReference type="Pfam" id="PF00211">
    <property type="entry name" value="Guanylate_cyc"/>
    <property type="match status" value="1"/>
</dbReference>
<dbReference type="SMART" id="SM00044">
    <property type="entry name" value="CYCc"/>
    <property type="match status" value="1"/>
</dbReference>
<dbReference type="Pfam" id="PF12773">
    <property type="entry name" value="DZR"/>
    <property type="match status" value="1"/>
</dbReference>
<reference evidence="2" key="1">
    <citation type="journal article" date="2014" name="Front. Microbiol.">
        <title>High frequency of phylogenetically diverse reductive dehalogenase-homologous genes in deep subseafloor sedimentary metagenomes.</title>
        <authorList>
            <person name="Kawai M."/>
            <person name="Futagami T."/>
            <person name="Toyoda A."/>
            <person name="Takaki Y."/>
            <person name="Nishi S."/>
            <person name="Hori S."/>
            <person name="Arai W."/>
            <person name="Tsubouchi T."/>
            <person name="Morono Y."/>
            <person name="Uchiyama I."/>
            <person name="Ito T."/>
            <person name="Fujiyama A."/>
            <person name="Inagaki F."/>
            <person name="Takami H."/>
        </authorList>
    </citation>
    <scope>NUCLEOTIDE SEQUENCE</scope>
    <source>
        <strain evidence="2">Expedition CK06-06</strain>
    </source>
</reference>
<organism evidence="2">
    <name type="scientific">marine sediment metagenome</name>
    <dbReference type="NCBI Taxonomy" id="412755"/>
    <lineage>
        <taxon>unclassified sequences</taxon>
        <taxon>metagenomes</taxon>
        <taxon>ecological metagenomes</taxon>
    </lineage>
</organism>
<comment type="caution">
    <text evidence="2">The sequence shown here is derived from an EMBL/GenBank/DDBJ whole genome shotgun (WGS) entry which is preliminary data.</text>
</comment>
<name>X0XL43_9ZZZZ</name>
<evidence type="ECO:0000259" key="1">
    <source>
        <dbReference type="PROSITE" id="PS50125"/>
    </source>
</evidence>
<sequence length="219" mass="24212">MKCSKCQTENRDEAKFCLKCREKLEHTCPQCGRIMPLVAVFCDECGSDLAAPPSTQAPPVELSFEEKLENIQRYLPGGLTEKILAQRGKIEGERKQVTVLFCDTEGFSILSEKLGPEKVYSIMDEVFEMLIHKVNEFGGTVNKMTGDGVMALFGAPIALEDAPQRAIRSALAIQREIARFSDRTKAETGVPFRMRIGIHTGLVVVGTLGNDLRVEFTAV</sequence>
<dbReference type="GO" id="GO:0035556">
    <property type="term" value="P:intracellular signal transduction"/>
    <property type="evidence" value="ECO:0007669"/>
    <property type="project" value="InterPro"/>
</dbReference>
<dbReference type="GO" id="GO:0006171">
    <property type="term" value="P:cAMP biosynthetic process"/>
    <property type="evidence" value="ECO:0007669"/>
    <property type="project" value="TreeGrafter"/>
</dbReference>
<dbReference type="InterPro" id="IPR001054">
    <property type="entry name" value="A/G_cyclase"/>
</dbReference>
<dbReference type="PROSITE" id="PS50125">
    <property type="entry name" value="GUANYLATE_CYCLASE_2"/>
    <property type="match status" value="1"/>
</dbReference>
<proteinExistence type="predicted"/>
<dbReference type="InterPro" id="IPR050697">
    <property type="entry name" value="Adenylyl/Guanylyl_Cyclase_3/4"/>
</dbReference>
<dbReference type="InterPro" id="IPR029787">
    <property type="entry name" value="Nucleotide_cyclase"/>
</dbReference>